<dbReference type="CDD" id="cd07998">
    <property type="entry name" value="WGR_DNA_ligase"/>
    <property type="match status" value="1"/>
</dbReference>
<dbReference type="OrthoDB" id="435394at2"/>
<dbReference type="EMBL" id="MUGY01000065">
    <property type="protein sequence ID" value="OXA84855.1"/>
    <property type="molecule type" value="Genomic_DNA"/>
</dbReference>
<accession>A0A085ZWW1</accession>
<reference evidence="2 4" key="1">
    <citation type="submission" date="2014-07" db="EMBL/GenBank/DDBJ databases">
        <title>Genome of Flavobacterium hydatis DSM 2063.</title>
        <authorList>
            <person name="Pipes S.E."/>
            <person name="Stropko S.J."/>
            <person name="Newman J.D."/>
        </authorList>
    </citation>
    <scope>NUCLEOTIDE SEQUENCE [LARGE SCALE GENOMIC DNA]</scope>
    <source>
        <strain evidence="2 4">DSM 2063</strain>
    </source>
</reference>
<dbReference type="EMBL" id="JPRM01000050">
    <property type="protein sequence ID" value="KFF08925.1"/>
    <property type="molecule type" value="Genomic_DNA"/>
</dbReference>
<protein>
    <recommendedName>
        <fullName evidence="1">WGR domain-containing protein</fullName>
    </recommendedName>
</protein>
<evidence type="ECO:0000313" key="4">
    <source>
        <dbReference type="Proteomes" id="UP000028712"/>
    </source>
</evidence>
<dbReference type="Proteomes" id="UP000198424">
    <property type="component" value="Unassembled WGS sequence"/>
</dbReference>
<organism evidence="2 4">
    <name type="scientific">Flavobacterium hydatis</name>
    <name type="common">Cytophaga aquatilis</name>
    <dbReference type="NCBI Taxonomy" id="991"/>
    <lineage>
        <taxon>Bacteria</taxon>
        <taxon>Pseudomonadati</taxon>
        <taxon>Bacteroidota</taxon>
        <taxon>Flavobacteriia</taxon>
        <taxon>Flavobacteriales</taxon>
        <taxon>Flavobacteriaceae</taxon>
        <taxon>Flavobacterium</taxon>
    </lineage>
</organism>
<reference evidence="3 5" key="2">
    <citation type="submission" date="2016-11" db="EMBL/GenBank/DDBJ databases">
        <title>Whole genomes of Flavobacteriaceae.</title>
        <authorList>
            <person name="Stine C."/>
            <person name="Li C."/>
            <person name="Tadesse D."/>
        </authorList>
    </citation>
    <scope>NUCLEOTIDE SEQUENCE [LARGE SCALE GENOMIC DNA]</scope>
    <source>
        <strain evidence="3 5">ATCC 29551</strain>
    </source>
</reference>
<keyword evidence="5" id="KW-1185">Reference proteome</keyword>
<evidence type="ECO:0000259" key="1">
    <source>
        <dbReference type="PROSITE" id="PS51977"/>
    </source>
</evidence>
<dbReference type="eggNOG" id="COG3831">
    <property type="taxonomic scope" value="Bacteria"/>
</dbReference>
<dbReference type="STRING" id="991.IW20_23265"/>
<feature type="domain" description="WGR" evidence="1">
    <location>
        <begin position="1"/>
        <end position="90"/>
    </location>
</feature>
<dbReference type="RefSeq" id="WP_035627927.1">
    <property type="nucleotide sequence ID" value="NZ_JBEWQG010000029.1"/>
</dbReference>
<dbReference type="SUPFAM" id="SSF48371">
    <property type="entry name" value="ARM repeat"/>
    <property type="match status" value="1"/>
</dbReference>
<name>A0A085ZWW1_FLAHY</name>
<dbReference type="InterPro" id="IPR008893">
    <property type="entry name" value="WGR_domain"/>
</dbReference>
<evidence type="ECO:0000313" key="2">
    <source>
        <dbReference type="EMBL" id="KFF08925.1"/>
    </source>
</evidence>
<evidence type="ECO:0000313" key="3">
    <source>
        <dbReference type="EMBL" id="OXA84855.1"/>
    </source>
</evidence>
<dbReference type="AlphaFoldDB" id="A0A085ZWW1"/>
<dbReference type="Gene3D" id="2.20.140.10">
    <property type="entry name" value="WGR domain"/>
    <property type="match status" value="1"/>
</dbReference>
<sequence length="1114" mass="129052">MKLIKQIKLFYKEGNSDKVYEIDLCSIDDTNYVVNFRYGKRGSVLKDGTKTPEYVSADKAQIIFDKLENEKKAKGYASEIETLIDLPSLESIEPDSINGIILQRLEDAVMGKNTFKTQWKTSRVIWKAGLLDTKEAIPYIIKLASKGDDLQTYSAIWALIKLKSDAAEEVFKSYALQNKQKEYIRNLAHEGLLEILKEEDLQKHISTILETIPQEARYHIEKKDFDSLINFLKEELENNAINYLTALYLVAKFDSKLHEIVIFLLEAVPFRPPYFKHIRAIYKLAHIRNDADAIAVLAYRFENENPMFTRTVSLEDDYYNSQFISAINERVNIGKELRGKDSKIAFSNFTKSYFQKNSLRFLKEMDSEMDSKKYLKFAISILLKYSEEDYSKAERAPINIYGQYNYNDQKYYYTVVDYPECSNLVLLSTILFGNDEKRILTSKMKFILNQEVFSSKNYYYSENQATKVSSKVTSEKKNTNTTTDQSSSSVLDVAKKAFSTFFGKKEVENKAEEQIVQEEQKSIVNNSQNRLELFPEHWDAFPEAYIQLIMEGQMNIVHEFAYGNLKARNDYNTLINRFNETSILNLLNSDFTIPNNLGFETIVLKNETLSTQVSFIADVLNSKTESARNWSKNHILSNTALFLNDIECVVKLIFNEVPDLKTWITNILEKFPFTEDKAKVITGKVIVELLTFEESDANNALATLAIERLKKIATPQLEQLSWDIVARLISSDLKTNNLLASSILILKSKTVDSKEIPFSLIALFLEDESSEIRKNGIQLLNNYQEEYLLVNSESLLALFHNEYSDVVESVLQRITQLGKIHSDIIEIALRDAVYAMIRKEKFEGAHLIFKKFILEETTNHWDTALQPRDVIKLIHANYRESQLTGYEILKKYTRKDDFTIRQIISLGNHEILAIRQWCWNYFMDRKERIRAERNNALVILDTTWDDTRAFAFNFFKTEFDETDWDLECLISIVDSVLPAVEQFGKEIITRYFNPDDGVTYLTKLSQHPSVNIQLFVTNYLNTYATDNVAKLKELDFYFRSVLTRVHKARIAKQRIFQFLHQEGKKNEEAAIFVTEIIDEVSATVAIQDKANCISILTDLKTLYPQLHTHLILKN</sequence>
<gene>
    <name evidence="3" type="ORF">B0A62_24875</name>
    <name evidence="2" type="ORF">IW20_23265</name>
</gene>
<evidence type="ECO:0000313" key="5">
    <source>
        <dbReference type="Proteomes" id="UP000198424"/>
    </source>
</evidence>
<dbReference type="Proteomes" id="UP000028712">
    <property type="component" value="Unassembled WGS sequence"/>
</dbReference>
<dbReference type="PROSITE" id="PS51977">
    <property type="entry name" value="WGR"/>
    <property type="match status" value="1"/>
</dbReference>
<proteinExistence type="predicted"/>
<comment type="caution">
    <text evidence="2">The sequence shown here is derived from an EMBL/GenBank/DDBJ whole genome shotgun (WGS) entry which is preliminary data.</text>
</comment>
<dbReference type="Pfam" id="PF05406">
    <property type="entry name" value="WGR"/>
    <property type="match status" value="1"/>
</dbReference>
<dbReference type="InterPro" id="IPR016024">
    <property type="entry name" value="ARM-type_fold"/>
</dbReference>